<evidence type="ECO:0000313" key="1">
    <source>
        <dbReference type="EMBL" id="CAF1325531.1"/>
    </source>
</evidence>
<dbReference type="Proteomes" id="UP000663852">
    <property type="component" value="Unassembled WGS sequence"/>
</dbReference>
<dbReference type="SUPFAM" id="SSF48403">
    <property type="entry name" value="Ankyrin repeat"/>
    <property type="match status" value="1"/>
</dbReference>
<dbReference type="Proteomes" id="UP000663828">
    <property type="component" value="Unassembled WGS sequence"/>
</dbReference>
<dbReference type="InterPro" id="IPR036770">
    <property type="entry name" value="Ankyrin_rpt-contain_sf"/>
</dbReference>
<keyword evidence="3" id="KW-1185">Reference proteome</keyword>
<dbReference type="InterPro" id="IPR002110">
    <property type="entry name" value="Ankyrin_rpt"/>
</dbReference>
<comment type="caution">
    <text evidence="2">The sequence shown here is derived from an EMBL/GenBank/DDBJ whole genome shotgun (WGS) entry which is preliminary data.</text>
</comment>
<dbReference type="EMBL" id="CAJNOJ010000239">
    <property type="protein sequence ID" value="CAF1325531.1"/>
    <property type="molecule type" value="Genomic_DNA"/>
</dbReference>
<gene>
    <name evidence="1" type="ORF">EDS130_LOCUS31899</name>
    <name evidence="2" type="ORF">XAT740_LOCUS34786</name>
</gene>
<proteinExistence type="predicted"/>
<organism evidence="2 3">
    <name type="scientific">Adineta ricciae</name>
    <name type="common">Rotifer</name>
    <dbReference type="NCBI Taxonomy" id="249248"/>
    <lineage>
        <taxon>Eukaryota</taxon>
        <taxon>Metazoa</taxon>
        <taxon>Spiralia</taxon>
        <taxon>Gnathifera</taxon>
        <taxon>Rotifera</taxon>
        <taxon>Eurotatoria</taxon>
        <taxon>Bdelloidea</taxon>
        <taxon>Adinetida</taxon>
        <taxon>Adinetidae</taxon>
        <taxon>Adineta</taxon>
    </lineage>
</organism>
<dbReference type="Pfam" id="PF00023">
    <property type="entry name" value="Ank"/>
    <property type="match status" value="1"/>
</dbReference>
<dbReference type="SMART" id="SM00248">
    <property type="entry name" value="ANK"/>
    <property type="match status" value="3"/>
</dbReference>
<sequence length="304" mass="35761">MMMPTCRLLALIYSNELCACRKIRQLISSNRHFSPNICDEFGCNLLMYCLRFQYHRLLHLLLDEVSLDLDFSAKDQQGNTILHYAIIYSEGNLEIIDRLIRKYEEFYVEIDQRNALGFTPLLFAAFCARYDLVHLFLVKTKASPFVRDYIQYKNLFEYIQHDTMQKKHDNGKAISDIFKQSSNFFENLFSAMTQTELERLRCLLKKRFNFQYLPVDLLQLVKQRYSQIQINQTLEISKTNHEQDNSKISIHCILQLYDPNPRPKILPLVSPQASNKPMKFKQLGTKITKLNAFTRSSTRKKSSA</sequence>
<evidence type="ECO:0000313" key="2">
    <source>
        <dbReference type="EMBL" id="CAF1413116.1"/>
    </source>
</evidence>
<name>A0A815LVZ9_ADIRI</name>
<protein>
    <submittedName>
        <fullName evidence="2">Uncharacterized protein</fullName>
    </submittedName>
</protein>
<dbReference type="OrthoDB" id="5406014at2759"/>
<accession>A0A815LVZ9</accession>
<dbReference type="Pfam" id="PF12796">
    <property type="entry name" value="Ank_2"/>
    <property type="match status" value="1"/>
</dbReference>
<dbReference type="Gene3D" id="1.25.40.20">
    <property type="entry name" value="Ankyrin repeat-containing domain"/>
    <property type="match status" value="1"/>
</dbReference>
<reference evidence="2" key="1">
    <citation type="submission" date="2021-02" db="EMBL/GenBank/DDBJ databases">
        <authorList>
            <person name="Nowell W R."/>
        </authorList>
    </citation>
    <scope>NUCLEOTIDE SEQUENCE</scope>
</reference>
<evidence type="ECO:0000313" key="3">
    <source>
        <dbReference type="Proteomes" id="UP000663828"/>
    </source>
</evidence>
<dbReference type="EMBL" id="CAJNOR010003429">
    <property type="protein sequence ID" value="CAF1413116.1"/>
    <property type="molecule type" value="Genomic_DNA"/>
</dbReference>
<dbReference type="AlphaFoldDB" id="A0A815LVZ9"/>